<dbReference type="GO" id="GO:0003700">
    <property type="term" value="F:DNA-binding transcription factor activity"/>
    <property type="evidence" value="ECO:0007669"/>
    <property type="project" value="TreeGrafter"/>
</dbReference>
<dbReference type="PROSITE" id="PS50932">
    <property type="entry name" value="HTH_LACI_2"/>
    <property type="match status" value="1"/>
</dbReference>
<protein>
    <submittedName>
        <fullName evidence="5">LacI family DNA-binding transcriptional regulator</fullName>
    </submittedName>
</protein>
<reference evidence="5" key="1">
    <citation type="submission" date="2020-12" db="EMBL/GenBank/DDBJ databases">
        <title>Clostridium thailandense sp. nov., a novel acetogenic bacterium isolated from peat land soil in Thailand.</title>
        <authorList>
            <person name="Chaikitkaew S."/>
            <person name="Birkeland N.K."/>
        </authorList>
    </citation>
    <scope>NUCLEOTIDE SEQUENCE</scope>
    <source>
        <strain evidence="5">PL3</strain>
    </source>
</reference>
<evidence type="ECO:0000259" key="4">
    <source>
        <dbReference type="PROSITE" id="PS50932"/>
    </source>
</evidence>
<dbReference type="InterPro" id="IPR000843">
    <property type="entry name" value="HTH_LacI"/>
</dbReference>
<dbReference type="PANTHER" id="PTHR30146:SF109">
    <property type="entry name" value="HTH-TYPE TRANSCRIPTIONAL REGULATOR GALS"/>
    <property type="match status" value="1"/>
</dbReference>
<keyword evidence="1" id="KW-0805">Transcription regulation</keyword>
<dbReference type="AlphaFoldDB" id="A0A949TLH2"/>
<proteinExistence type="predicted"/>
<keyword evidence="6" id="KW-1185">Reference proteome</keyword>
<dbReference type="Pfam" id="PF00532">
    <property type="entry name" value="Peripla_BP_1"/>
    <property type="match status" value="1"/>
</dbReference>
<dbReference type="CDD" id="cd06267">
    <property type="entry name" value="PBP1_LacI_sugar_binding-like"/>
    <property type="match status" value="1"/>
</dbReference>
<dbReference type="CDD" id="cd01392">
    <property type="entry name" value="HTH_LacI"/>
    <property type="match status" value="1"/>
</dbReference>
<evidence type="ECO:0000256" key="2">
    <source>
        <dbReference type="ARBA" id="ARBA00023125"/>
    </source>
</evidence>
<dbReference type="InterPro" id="IPR001761">
    <property type="entry name" value="Peripla_BP/Lac1_sug-bd_dom"/>
</dbReference>
<accession>A0A949TLH2</accession>
<dbReference type="EMBL" id="JAEEGC010000029">
    <property type="protein sequence ID" value="MBV7272657.1"/>
    <property type="molecule type" value="Genomic_DNA"/>
</dbReference>
<evidence type="ECO:0000256" key="1">
    <source>
        <dbReference type="ARBA" id="ARBA00023015"/>
    </source>
</evidence>
<dbReference type="Proteomes" id="UP000694308">
    <property type="component" value="Unassembled WGS sequence"/>
</dbReference>
<gene>
    <name evidence="5" type="ORF">I6U48_06955</name>
</gene>
<organism evidence="5 6">
    <name type="scientific">Clostridium thailandense</name>
    <dbReference type="NCBI Taxonomy" id="2794346"/>
    <lineage>
        <taxon>Bacteria</taxon>
        <taxon>Bacillati</taxon>
        <taxon>Bacillota</taxon>
        <taxon>Clostridia</taxon>
        <taxon>Eubacteriales</taxon>
        <taxon>Clostridiaceae</taxon>
        <taxon>Clostridium</taxon>
    </lineage>
</organism>
<dbReference type="RefSeq" id="WP_218319693.1">
    <property type="nucleotide sequence ID" value="NZ_JAEEGC010000029.1"/>
</dbReference>
<dbReference type="PANTHER" id="PTHR30146">
    <property type="entry name" value="LACI-RELATED TRANSCRIPTIONAL REPRESSOR"/>
    <property type="match status" value="1"/>
</dbReference>
<evidence type="ECO:0000313" key="5">
    <source>
        <dbReference type="EMBL" id="MBV7272657.1"/>
    </source>
</evidence>
<dbReference type="PROSITE" id="PS00356">
    <property type="entry name" value="HTH_LACI_1"/>
    <property type="match status" value="1"/>
</dbReference>
<name>A0A949TLH2_9CLOT</name>
<evidence type="ECO:0000256" key="3">
    <source>
        <dbReference type="ARBA" id="ARBA00023163"/>
    </source>
</evidence>
<feature type="domain" description="HTH lacI-type" evidence="4">
    <location>
        <begin position="3"/>
        <end position="57"/>
    </location>
</feature>
<comment type="caution">
    <text evidence="5">The sequence shown here is derived from an EMBL/GenBank/DDBJ whole genome shotgun (WGS) entry which is preliminary data.</text>
</comment>
<dbReference type="Pfam" id="PF00356">
    <property type="entry name" value="LacI"/>
    <property type="match status" value="1"/>
</dbReference>
<keyword evidence="3" id="KW-0804">Transcription</keyword>
<keyword evidence="2 5" id="KW-0238">DNA-binding</keyword>
<evidence type="ECO:0000313" key="6">
    <source>
        <dbReference type="Proteomes" id="UP000694308"/>
    </source>
</evidence>
<dbReference type="GO" id="GO:0000976">
    <property type="term" value="F:transcription cis-regulatory region binding"/>
    <property type="evidence" value="ECO:0007669"/>
    <property type="project" value="TreeGrafter"/>
</dbReference>
<sequence>MGATISDIAKKAGVSLATVSRVLNSSGYVKEETKNRILKAIKDLNYTPSAIARGLSKNEINIIGVIVPDITNSYFGEIIKGISEIAERHNLNIVLFNTDDKLEKELRALNVIKEQRLMGVIMTPIFGGDEFNSVYFNTIENLSIPIVLVATDIKHSTFNGVFVDNIKGGFDATSLLIREGHKKISIITGLLSSERAVHELIGYKKALTLNNLCVEENFIFKGDYKLETGYELTKKILSMEDGPTAVVICSNMMTMGSIKAVMEENKKIPDDLAIVGFNKLEVLDMVGINITYVEDSPIDLGRTAMNMLNEKIEGKEKNEVKRIRISPTIILKGSEKSKIKNK</sequence>
<dbReference type="SMART" id="SM00354">
    <property type="entry name" value="HTH_LACI"/>
    <property type="match status" value="1"/>
</dbReference>